<keyword evidence="5" id="KW-0998">Cell outer membrane</keyword>
<feature type="signal peptide" evidence="6">
    <location>
        <begin position="1"/>
        <end position="27"/>
    </location>
</feature>
<dbReference type="Pfam" id="PF06629">
    <property type="entry name" value="MipA"/>
    <property type="match status" value="1"/>
</dbReference>
<evidence type="ECO:0000256" key="3">
    <source>
        <dbReference type="ARBA" id="ARBA00022729"/>
    </source>
</evidence>
<evidence type="ECO:0000256" key="2">
    <source>
        <dbReference type="ARBA" id="ARBA00005722"/>
    </source>
</evidence>
<evidence type="ECO:0000313" key="8">
    <source>
        <dbReference type="Proteomes" id="UP001597353"/>
    </source>
</evidence>
<dbReference type="PANTHER" id="PTHR38776:SF1">
    <property type="entry name" value="MLTA-INTERACTING PROTEIN-RELATED"/>
    <property type="match status" value="1"/>
</dbReference>
<feature type="chain" id="PRO_5046636821" evidence="6">
    <location>
        <begin position="28"/>
        <end position="252"/>
    </location>
</feature>
<evidence type="ECO:0000256" key="4">
    <source>
        <dbReference type="ARBA" id="ARBA00023136"/>
    </source>
</evidence>
<dbReference type="RefSeq" id="WP_390259579.1">
    <property type="nucleotide sequence ID" value="NZ_JBHUGH010000002.1"/>
</dbReference>
<comment type="similarity">
    <text evidence="2">Belongs to the MipA/OmpV family.</text>
</comment>
<comment type="caution">
    <text evidence="7">The sequence shown here is derived from an EMBL/GenBank/DDBJ whole genome shotgun (WGS) entry which is preliminary data.</text>
</comment>
<gene>
    <name evidence="7" type="ORF">ACFSGJ_03625</name>
</gene>
<evidence type="ECO:0000256" key="5">
    <source>
        <dbReference type="ARBA" id="ARBA00023237"/>
    </source>
</evidence>
<evidence type="ECO:0000313" key="7">
    <source>
        <dbReference type="EMBL" id="MFD1911302.1"/>
    </source>
</evidence>
<dbReference type="InterPro" id="IPR010583">
    <property type="entry name" value="MipA"/>
</dbReference>
<comment type="subcellular location">
    <subcellularLocation>
        <location evidence="1">Cell outer membrane</location>
    </subcellularLocation>
</comment>
<accession>A0ABW4S3V1</accession>
<organism evidence="7 8">
    <name type="scientific">Halodurantibacterium flavum</name>
    <dbReference type="NCBI Taxonomy" id="1382802"/>
    <lineage>
        <taxon>Bacteria</taxon>
        <taxon>Pseudomonadati</taxon>
        <taxon>Pseudomonadota</taxon>
        <taxon>Alphaproteobacteria</taxon>
        <taxon>Rhodobacterales</taxon>
        <taxon>Paracoccaceae</taxon>
        <taxon>Halodurantibacterium</taxon>
    </lineage>
</organism>
<name>A0ABW4S3V1_9RHOB</name>
<dbReference type="Proteomes" id="UP001597353">
    <property type="component" value="Unassembled WGS sequence"/>
</dbReference>
<keyword evidence="8" id="KW-1185">Reference proteome</keyword>
<sequence length="252" mass="27062">MAKPTRFPRNLAAYTALALVAAGPAIAQDSGFALGAGVFSERRAYGDTTTSALPFLSYDSRYFSVEGTSADLKLPWISGDRLQFTLRARYSIGEGYEAADDPILSGMAEREGGLWLGGTVTFAADFADLSLEAVHDVSGDSDGSRIRLEAARSFRWDRFSLTPSIAATWLDDNAVNYFYGVLPSEAMAGRAAYEGTATTNISLGLRAGYSLTERQMILFDASVTSLGDGITRSPITTEDSVTSVGLGYIYRF</sequence>
<keyword evidence="3 6" id="KW-0732">Signal</keyword>
<reference evidence="8" key="1">
    <citation type="journal article" date="2019" name="Int. J. Syst. Evol. Microbiol.">
        <title>The Global Catalogue of Microorganisms (GCM) 10K type strain sequencing project: providing services to taxonomists for standard genome sequencing and annotation.</title>
        <authorList>
            <consortium name="The Broad Institute Genomics Platform"/>
            <consortium name="The Broad Institute Genome Sequencing Center for Infectious Disease"/>
            <person name="Wu L."/>
            <person name="Ma J."/>
        </authorList>
    </citation>
    <scope>NUCLEOTIDE SEQUENCE [LARGE SCALE GENOMIC DNA]</scope>
    <source>
        <strain evidence="8">CGMCC 4.7242</strain>
    </source>
</reference>
<proteinExistence type="inferred from homology"/>
<dbReference type="EMBL" id="JBHUGH010000002">
    <property type="protein sequence ID" value="MFD1911302.1"/>
    <property type="molecule type" value="Genomic_DNA"/>
</dbReference>
<dbReference type="PANTHER" id="PTHR38776">
    <property type="entry name" value="MLTA-INTERACTING PROTEIN-RELATED"/>
    <property type="match status" value="1"/>
</dbReference>
<protein>
    <submittedName>
        <fullName evidence="7">MipA/OmpV family protein</fullName>
    </submittedName>
</protein>
<keyword evidence="4" id="KW-0472">Membrane</keyword>
<evidence type="ECO:0000256" key="1">
    <source>
        <dbReference type="ARBA" id="ARBA00004442"/>
    </source>
</evidence>
<evidence type="ECO:0000256" key="6">
    <source>
        <dbReference type="SAM" id="SignalP"/>
    </source>
</evidence>